<accession>A0A8H4PF61</accession>
<organism evidence="2 3">
    <name type="scientific">Fusarium albosuccineum</name>
    <dbReference type="NCBI Taxonomy" id="1237068"/>
    <lineage>
        <taxon>Eukaryota</taxon>
        <taxon>Fungi</taxon>
        <taxon>Dikarya</taxon>
        <taxon>Ascomycota</taxon>
        <taxon>Pezizomycotina</taxon>
        <taxon>Sordariomycetes</taxon>
        <taxon>Hypocreomycetidae</taxon>
        <taxon>Hypocreales</taxon>
        <taxon>Nectriaceae</taxon>
        <taxon>Fusarium</taxon>
        <taxon>Fusarium decemcellulare species complex</taxon>
    </lineage>
</organism>
<name>A0A8H4PF61_9HYPO</name>
<evidence type="ECO:0000313" key="3">
    <source>
        <dbReference type="Proteomes" id="UP000554235"/>
    </source>
</evidence>
<dbReference type="AlphaFoldDB" id="A0A8H4PF61"/>
<dbReference type="Proteomes" id="UP000554235">
    <property type="component" value="Unassembled WGS sequence"/>
</dbReference>
<proteinExistence type="predicted"/>
<evidence type="ECO:0000313" key="2">
    <source>
        <dbReference type="EMBL" id="KAF4468738.1"/>
    </source>
</evidence>
<reference evidence="2 3" key="1">
    <citation type="submission" date="2020-01" db="EMBL/GenBank/DDBJ databases">
        <title>Identification and distribution of gene clusters putatively required for synthesis of sphingolipid metabolism inhibitors in phylogenetically diverse species of the filamentous fungus Fusarium.</title>
        <authorList>
            <person name="Kim H.-S."/>
            <person name="Busman M."/>
            <person name="Brown D.W."/>
            <person name="Divon H."/>
            <person name="Uhlig S."/>
            <person name="Proctor R.H."/>
        </authorList>
    </citation>
    <scope>NUCLEOTIDE SEQUENCE [LARGE SCALE GENOMIC DNA]</scope>
    <source>
        <strain evidence="2 3">NRRL 20459</strain>
    </source>
</reference>
<feature type="region of interest" description="Disordered" evidence="1">
    <location>
        <begin position="109"/>
        <end position="136"/>
    </location>
</feature>
<keyword evidence="3" id="KW-1185">Reference proteome</keyword>
<dbReference type="EMBL" id="JAADYS010000571">
    <property type="protein sequence ID" value="KAF4468738.1"/>
    <property type="molecule type" value="Genomic_DNA"/>
</dbReference>
<protein>
    <submittedName>
        <fullName evidence="2">Uncharacterized protein</fullName>
    </submittedName>
</protein>
<sequence length="244" mass="27796">MIFFFTTNKPNTVIAKPLFFIHCRAATRSIMLHGTKTQFTYTDQQTHNDAIIPPLLYAGFNLSHTHTQYILLPIIFVWPLDGPSHPHNLPRFPTHTPRCRSTYLEDRQRASFGQGRKQKEQEQQPAGGGERDGDGLRNERQARQTLHYRNPPTGPASLVGSAPKDGFPTFSFFQNVSTAPSRIHRLEMPLKRRCSRPWRLGLVTIPFLFSRLSLRSGLNFAGLTSHSIAKSVLLRVPRPERDPF</sequence>
<gene>
    <name evidence="2" type="ORF">FALBO_4366</name>
</gene>
<evidence type="ECO:0000256" key="1">
    <source>
        <dbReference type="SAM" id="MobiDB-lite"/>
    </source>
</evidence>
<comment type="caution">
    <text evidence="2">The sequence shown here is derived from an EMBL/GenBank/DDBJ whole genome shotgun (WGS) entry which is preliminary data.</text>
</comment>